<dbReference type="InterPro" id="IPR007691">
    <property type="entry name" value="LpxD"/>
</dbReference>
<keyword evidence="2" id="KW-0441">Lipid A biosynthesis</keyword>
<dbReference type="GO" id="GO:0016410">
    <property type="term" value="F:N-acyltransferase activity"/>
    <property type="evidence" value="ECO:0007669"/>
    <property type="project" value="InterPro"/>
</dbReference>
<keyword evidence="6 8" id="KW-0012">Acyltransferase</keyword>
<evidence type="ECO:0000313" key="8">
    <source>
        <dbReference type="EMBL" id="VAX33169.1"/>
    </source>
</evidence>
<proteinExistence type="inferred from homology"/>
<dbReference type="GO" id="GO:0009245">
    <property type="term" value="P:lipid A biosynthetic process"/>
    <property type="evidence" value="ECO:0007669"/>
    <property type="project" value="UniProtKB-KW"/>
</dbReference>
<keyword evidence="3 8" id="KW-0808">Transferase</keyword>
<dbReference type="Gene3D" id="2.160.10.10">
    <property type="entry name" value="Hexapeptide repeat proteins"/>
    <property type="match status" value="1"/>
</dbReference>
<gene>
    <name evidence="8" type="ORF">MNBD_NITROSPINAE05-783</name>
</gene>
<keyword evidence="5" id="KW-0443">Lipid metabolism</keyword>
<dbReference type="HAMAP" id="MF_00523">
    <property type="entry name" value="LpxD"/>
    <property type="match status" value="1"/>
</dbReference>
<dbReference type="SUPFAM" id="SSF51161">
    <property type="entry name" value="Trimeric LpxA-like enzymes"/>
    <property type="match status" value="1"/>
</dbReference>
<dbReference type="GO" id="GO:0103118">
    <property type="term" value="F:UDP-3-O-[(3R)-3-hydroxyacyl]-glucosamine N-acyltransferase activity"/>
    <property type="evidence" value="ECO:0007669"/>
    <property type="project" value="UniProtKB-EC"/>
</dbReference>
<dbReference type="CDD" id="cd03352">
    <property type="entry name" value="LbH_LpxD"/>
    <property type="match status" value="1"/>
</dbReference>
<reference evidence="8" key="1">
    <citation type="submission" date="2018-06" db="EMBL/GenBank/DDBJ databases">
        <authorList>
            <person name="Zhirakovskaya E."/>
        </authorList>
    </citation>
    <scope>NUCLEOTIDE SEQUENCE</scope>
</reference>
<dbReference type="Pfam" id="PF04613">
    <property type="entry name" value="LpxD"/>
    <property type="match status" value="1"/>
</dbReference>
<protein>
    <submittedName>
        <fullName evidence="8">UDP-3-O-[3-hydroxymyristoyl] glucosamine N-acyltransferase</fullName>
        <ecNumber evidence="8">2.3.1.191</ecNumber>
    </submittedName>
</protein>
<dbReference type="NCBIfam" id="TIGR01853">
    <property type="entry name" value="lipid_A_lpxD"/>
    <property type="match status" value="1"/>
</dbReference>
<organism evidence="8">
    <name type="scientific">hydrothermal vent metagenome</name>
    <dbReference type="NCBI Taxonomy" id="652676"/>
    <lineage>
        <taxon>unclassified sequences</taxon>
        <taxon>metagenomes</taxon>
        <taxon>ecological metagenomes</taxon>
    </lineage>
</organism>
<dbReference type="InterPro" id="IPR018357">
    <property type="entry name" value="Hexapep_transf_CS"/>
</dbReference>
<sequence>MKLEKVAALVGGTLKGDGSIEISDVRGIEDAQKGHVTFIAKKKLLPLLSESKADAVIVDREVDTNMAQIVMANPMLAFAKLLAAFHPETKPEAHVDARAALGKNVTLGTGVALSAFVSIGDNVSIGDHAVLYPGVVVGPDCRIGDNAVLHPGVTLYRNTVLGNRVILHAGAVIGADGFGYVPDERGVHNKIPQIGHVVIEDDVEIGANTCIDRATMGCTTVKRGTKIDNLVQIAHNCTIGEYSILVSQVGMAGSCTLGHHVVLAGQVGLADHVTIGDQAVLAAQSGTFRDVESKAVQSGSPSVPALTWRKYVTLLPKLPEMSRKIKDLEARLKAIEKKGSDS</sequence>
<evidence type="ECO:0000256" key="4">
    <source>
        <dbReference type="ARBA" id="ARBA00022737"/>
    </source>
</evidence>
<evidence type="ECO:0000256" key="1">
    <source>
        <dbReference type="ARBA" id="ARBA00022516"/>
    </source>
</evidence>
<dbReference type="EC" id="2.3.1.191" evidence="8"/>
<evidence type="ECO:0000256" key="5">
    <source>
        <dbReference type="ARBA" id="ARBA00023098"/>
    </source>
</evidence>
<evidence type="ECO:0000256" key="3">
    <source>
        <dbReference type="ARBA" id="ARBA00022679"/>
    </source>
</evidence>
<keyword evidence="1" id="KW-0444">Lipid biosynthesis</keyword>
<evidence type="ECO:0000256" key="2">
    <source>
        <dbReference type="ARBA" id="ARBA00022556"/>
    </source>
</evidence>
<dbReference type="EMBL" id="UOGG01000236">
    <property type="protein sequence ID" value="VAX33169.1"/>
    <property type="molecule type" value="Genomic_DNA"/>
</dbReference>
<keyword evidence="4" id="KW-0677">Repeat</keyword>
<dbReference type="NCBIfam" id="NF002060">
    <property type="entry name" value="PRK00892.1"/>
    <property type="match status" value="1"/>
</dbReference>
<dbReference type="AlphaFoldDB" id="A0A3B1CT36"/>
<feature type="domain" description="UDP-3-O-[3-hydroxymyristoyl] glucosamine N-acyltransferase non-repeat region" evidence="7">
    <location>
        <begin position="20"/>
        <end position="83"/>
    </location>
</feature>
<dbReference type="PANTHER" id="PTHR43378:SF2">
    <property type="entry name" value="UDP-3-O-ACYLGLUCOSAMINE N-ACYLTRANSFERASE 1, MITOCHONDRIAL-RELATED"/>
    <property type="match status" value="1"/>
</dbReference>
<dbReference type="InterPro" id="IPR020573">
    <property type="entry name" value="UDP_GlcNAc_AcTrfase_non-rep"/>
</dbReference>
<evidence type="ECO:0000256" key="6">
    <source>
        <dbReference type="ARBA" id="ARBA00023315"/>
    </source>
</evidence>
<dbReference type="PANTHER" id="PTHR43378">
    <property type="entry name" value="UDP-3-O-ACYLGLUCOSAMINE N-ACYLTRANSFERASE"/>
    <property type="match status" value="1"/>
</dbReference>
<dbReference type="Gene3D" id="3.40.1390.10">
    <property type="entry name" value="MurE/MurF, N-terminal domain"/>
    <property type="match status" value="1"/>
</dbReference>
<accession>A0A3B1CT36</accession>
<dbReference type="Pfam" id="PF00132">
    <property type="entry name" value="Hexapep"/>
    <property type="match status" value="1"/>
</dbReference>
<name>A0A3B1CT36_9ZZZZ</name>
<dbReference type="InterPro" id="IPR011004">
    <property type="entry name" value="Trimer_LpxA-like_sf"/>
</dbReference>
<dbReference type="InterPro" id="IPR001451">
    <property type="entry name" value="Hexapep"/>
</dbReference>
<dbReference type="GO" id="GO:0016020">
    <property type="term" value="C:membrane"/>
    <property type="evidence" value="ECO:0007669"/>
    <property type="project" value="GOC"/>
</dbReference>
<evidence type="ECO:0000259" key="7">
    <source>
        <dbReference type="Pfam" id="PF04613"/>
    </source>
</evidence>
<dbReference type="PROSITE" id="PS00101">
    <property type="entry name" value="HEXAPEP_TRANSFERASES"/>
    <property type="match status" value="1"/>
</dbReference>